<evidence type="ECO:0000313" key="2">
    <source>
        <dbReference type="EMBL" id="QGY05644.1"/>
    </source>
</evidence>
<dbReference type="RefSeq" id="WP_010684508.1">
    <property type="nucleotide sequence ID" value="NZ_CP043538.1"/>
</dbReference>
<dbReference type="Proteomes" id="UP000012488">
    <property type="component" value="Chromosome"/>
</dbReference>
<organism evidence="2 3">
    <name type="scientific">Methylobacterium mesophilicum SR1.6/6</name>
    <dbReference type="NCBI Taxonomy" id="908290"/>
    <lineage>
        <taxon>Bacteria</taxon>
        <taxon>Pseudomonadati</taxon>
        <taxon>Pseudomonadota</taxon>
        <taxon>Alphaproteobacteria</taxon>
        <taxon>Hyphomicrobiales</taxon>
        <taxon>Methylobacteriaceae</taxon>
        <taxon>Methylobacterium</taxon>
    </lineage>
</organism>
<reference evidence="2 3" key="1">
    <citation type="journal article" date="2012" name="Genet. Mol. Biol.">
        <title>Analysis of 16S rRNA and mxaF genes revealing insights into Methylobacterium niche-specific plant association.</title>
        <authorList>
            <person name="Dourado M.N."/>
            <person name="Andreote F.D."/>
            <person name="Dini-Andreote F."/>
            <person name="Conti R."/>
            <person name="Araujo J.M."/>
            <person name="Araujo W.L."/>
        </authorList>
    </citation>
    <scope>NUCLEOTIDE SEQUENCE [LARGE SCALE GENOMIC DNA]</scope>
    <source>
        <strain evidence="2 3">SR1.6/6</strain>
    </source>
</reference>
<proteinExistence type="predicted"/>
<protein>
    <submittedName>
        <fullName evidence="2">Uncharacterized protein</fullName>
    </submittedName>
</protein>
<dbReference type="KEGG" id="mmes:MMSR116_29910"/>
<keyword evidence="1" id="KW-0812">Transmembrane</keyword>
<dbReference type="EMBL" id="CP043538">
    <property type="protein sequence ID" value="QGY05644.1"/>
    <property type="molecule type" value="Genomic_DNA"/>
</dbReference>
<name>A0A6B9FZT6_9HYPH</name>
<evidence type="ECO:0000313" key="3">
    <source>
        <dbReference type="Proteomes" id="UP000012488"/>
    </source>
</evidence>
<keyword evidence="1" id="KW-1133">Transmembrane helix</keyword>
<gene>
    <name evidence="2" type="ORF">MMSR116_29910</name>
</gene>
<feature type="transmembrane region" description="Helical" evidence="1">
    <location>
        <begin position="35"/>
        <end position="54"/>
    </location>
</feature>
<dbReference type="AlphaFoldDB" id="A0A6B9FZT6"/>
<accession>A0A6B9FZT6</accession>
<keyword evidence="1" id="KW-0472">Membrane</keyword>
<reference evidence="2 3" key="2">
    <citation type="journal article" date="2013" name="Genome Announc.">
        <title>Draft Genome Sequence of Methylobacterium mesophilicum Strain SR1.6/6, Isolated from Citrus sinensis.</title>
        <authorList>
            <person name="Marinho Almeida D."/>
            <person name="Dini-Andreote F."/>
            <person name="Camargo Neves A.A."/>
            <person name="Juca Ramos R.T."/>
            <person name="Andreote F.D."/>
            <person name="Carneiro A.R."/>
            <person name="Oliveira de Souza Lima A."/>
            <person name="Caracciolo Gomes de Sa P.H."/>
            <person name="Ribeiro Barbosa M.S."/>
            <person name="Araujo W.L."/>
            <person name="Silva A."/>
        </authorList>
    </citation>
    <scope>NUCLEOTIDE SEQUENCE [LARGE SCALE GENOMIC DNA]</scope>
    <source>
        <strain evidence="2 3">SR1.6/6</strain>
    </source>
</reference>
<evidence type="ECO:0000256" key="1">
    <source>
        <dbReference type="SAM" id="Phobius"/>
    </source>
</evidence>
<sequence length="60" mass="6347">MLVFALLFAALAVVGALVGLGQLGHPIYAQSLHSYGWGLTVNAVALAVFFVLIGRGRLRH</sequence>